<keyword evidence="4" id="KW-0677">Repeat</keyword>
<dbReference type="InterPro" id="IPR051261">
    <property type="entry name" value="NLR"/>
</dbReference>
<dbReference type="InterPro" id="IPR029495">
    <property type="entry name" value="NACHT-assoc"/>
</dbReference>
<accession>A0AAD6A8W3</accession>
<dbReference type="InterPro" id="IPR027417">
    <property type="entry name" value="P-loop_NTPase"/>
</dbReference>
<keyword evidence="3" id="KW-0433">Leucine-rich repeat</keyword>
<protein>
    <recommendedName>
        <fullName evidence="8">NACHT domain-containing protein</fullName>
    </recommendedName>
</protein>
<dbReference type="Pfam" id="PF17779">
    <property type="entry name" value="WHD_NOD2"/>
    <property type="match status" value="1"/>
</dbReference>
<proteinExistence type="predicted"/>
<dbReference type="InterPro" id="IPR041267">
    <property type="entry name" value="NLRP_HD2"/>
</dbReference>
<evidence type="ECO:0000256" key="2">
    <source>
        <dbReference type="ARBA" id="ARBA00022490"/>
    </source>
</evidence>
<keyword evidence="2" id="KW-0963">Cytoplasm</keyword>
<sequence length="749" mass="85017">MDQCEDREEEAPSSKSSVEHENQTKAQRVPQQSLKVPSSQSAEQHQTDLDSIFMLLQENIVRFVEDELKKIQREELADRLQSRTSAAVCQRKLKSTLKERFQCVFEGIAKAGNPTLLNQIYTELYITEGGSAEVNKEHEVRQIETASRKPDRPETTIRQEDLFKASPGRDAPIRAVMTKGVAGIGKTVLTQKFTLDWAEGKANQDILFIFPFTFRELNVVRENKYSLVELVHHFFSETRDAGICRFDQFPVVFIFDESTSVDVLLTNLIRGKLLPSARLWITTRPAAANQIPPQCVDMVTEVRGFTDPQKEEYFRKRFRDQEQAGTIISHIKTSRSLHIMCHIPVFCWISASVLEEVLKTREGGQLPKTLTEMYIHFLVVQAKVNVKYDGGAETDPHWSPESRKMMESLEKLAFEQLQNGNLIFYESDLTECGINIRAASVYSGVFTQVFREERGLYQKDKTFSNSGVNLLAEEPTTSRLSKVFRAKPKLTHLYQSAVDQALQSPNGHLDLFLCFLLGLSLETNQTVLQGLIKETGKSSDTNQKTVQYIKNKITEMPSAEQSINLFHCLDELNDCSLVEEIQQYLRSGSLSKVKLSPAQWSALVFILLSSEEDVFDLKKYSASEEALLRLLPVVKASNRALLDHGGEQRFKPGVRKCKCGSIPTSLAEFRCSHMSVYPAGLHIHAAPGKHCWICGGRAEEDPESPEFRLPRKLRESMKQEELADRLQSRTFAAVCQSKLKSTLKERFHH</sequence>
<feature type="compositionally biased region" description="Polar residues" evidence="7">
    <location>
        <begin position="24"/>
        <end position="43"/>
    </location>
</feature>
<dbReference type="Pfam" id="PF17776">
    <property type="entry name" value="NLRC4_HD2"/>
    <property type="match status" value="1"/>
</dbReference>
<dbReference type="Pfam" id="PF14484">
    <property type="entry name" value="FISNA"/>
    <property type="match status" value="1"/>
</dbReference>
<keyword evidence="6" id="KW-0067">ATP-binding</keyword>
<feature type="compositionally biased region" description="Acidic residues" evidence="7">
    <location>
        <begin position="1"/>
        <end position="11"/>
    </location>
</feature>
<dbReference type="InterPro" id="IPR007111">
    <property type="entry name" value="NACHT_NTPase"/>
</dbReference>
<evidence type="ECO:0000313" key="9">
    <source>
        <dbReference type="EMBL" id="KAJ4920333.1"/>
    </source>
</evidence>
<dbReference type="AlphaFoldDB" id="A0AAD6A8W3"/>
<dbReference type="GO" id="GO:0005737">
    <property type="term" value="C:cytoplasm"/>
    <property type="evidence" value="ECO:0007669"/>
    <property type="project" value="UniProtKB-SubCell"/>
</dbReference>
<dbReference type="GO" id="GO:0005524">
    <property type="term" value="F:ATP binding"/>
    <property type="evidence" value="ECO:0007669"/>
    <property type="project" value="UniProtKB-KW"/>
</dbReference>
<evidence type="ECO:0000256" key="7">
    <source>
        <dbReference type="SAM" id="MobiDB-lite"/>
    </source>
</evidence>
<comment type="caution">
    <text evidence="9">The sequence shown here is derived from an EMBL/GenBank/DDBJ whole genome shotgun (WGS) entry which is preliminary data.</text>
</comment>
<evidence type="ECO:0000259" key="8">
    <source>
        <dbReference type="PROSITE" id="PS50837"/>
    </source>
</evidence>
<dbReference type="Proteomes" id="UP001219934">
    <property type="component" value="Unassembled WGS sequence"/>
</dbReference>
<feature type="region of interest" description="Disordered" evidence="7">
    <location>
        <begin position="1"/>
        <end position="43"/>
    </location>
</feature>
<feature type="domain" description="NACHT" evidence="8">
    <location>
        <begin position="174"/>
        <end position="231"/>
    </location>
</feature>
<evidence type="ECO:0000313" key="10">
    <source>
        <dbReference type="Proteomes" id="UP001219934"/>
    </source>
</evidence>
<evidence type="ECO:0000256" key="4">
    <source>
        <dbReference type="ARBA" id="ARBA00022737"/>
    </source>
</evidence>
<keyword evidence="10" id="KW-1185">Reference proteome</keyword>
<dbReference type="PROSITE" id="PS50837">
    <property type="entry name" value="NACHT"/>
    <property type="match status" value="1"/>
</dbReference>
<dbReference type="PANTHER" id="PTHR24106">
    <property type="entry name" value="NACHT, LRR AND CARD DOMAINS-CONTAINING"/>
    <property type="match status" value="1"/>
</dbReference>
<keyword evidence="5" id="KW-0547">Nucleotide-binding</keyword>
<gene>
    <name evidence="9" type="ORF">JOQ06_000023</name>
</gene>
<reference evidence="9" key="1">
    <citation type="submission" date="2022-11" db="EMBL/GenBank/DDBJ databases">
        <title>Chromosome-level genome of Pogonophryne albipinna.</title>
        <authorList>
            <person name="Jo E."/>
        </authorList>
    </citation>
    <scope>NUCLEOTIDE SEQUENCE</scope>
    <source>
        <strain evidence="9">SGF0006</strain>
        <tissue evidence="9">Muscle</tissue>
    </source>
</reference>
<dbReference type="Gene3D" id="3.40.50.300">
    <property type="entry name" value="P-loop containing nucleotide triphosphate hydrolases"/>
    <property type="match status" value="1"/>
</dbReference>
<evidence type="ECO:0000256" key="6">
    <source>
        <dbReference type="ARBA" id="ARBA00022840"/>
    </source>
</evidence>
<dbReference type="InterPro" id="IPR041075">
    <property type="entry name" value="NOD1/2_WH"/>
</dbReference>
<evidence type="ECO:0000256" key="1">
    <source>
        <dbReference type="ARBA" id="ARBA00004496"/>
    </source>
</evidence>
<dbReference type="Pfam" id="PF05729">
    <property type="entry name" value="NACHT"/>
    <property type="match status" value="1"/>
</dbReference>
<dbReference type="FunFam" id="3.40.50.300:FF:001524">
    <property type="entry name" value="Si:dkey-126g1.7"/>
    <property type="match status" value="1"/>
</dbReference>
<dbReference type="EMBL" id="JAPTMU010000204">
    <property type="protein sequence ID" value="KAJ4920333.1"/>
    <property type="molecule type" value="Genomic_DNA"/>
</dbReference>
<evidence type="ECO:0000256" key="5">
    <source>
        <dbReference type="ARBA" id="ARBA00022741"/>
    </source>
</evidence>
<organism evidence="9 10">
    <name type="scientific">Pogonophryne albipinna</name>
    <dbReference type="NCBI Taxonomy" id="1090488"/>
    <lineage>
        <taxon>Eukaryota</taxon>
        <taxon>Metazoa</taxon>
        <taxon>Chordata</taxon>
        <taxon>Craniata</taxon>
        <taxon>Vertebrata</taxon>
        <taxon>Euteleostomi</taxon>
        <taxon>Actinopterygii</taxon>
        <taxon>Neopterygii</taxon>
        <taxon>Teleostei</taxon>
        <taxon>Neoteleostei</taxon>
        <taxon>Acanthomorphata</taxon>
        <taxon>Eupercaria</taxon>
        <taxon>Perciformes</taxon>
        <taxon>Notothenioidei</taxon>
        <taxon>Pogonophryne</taxon>
    </lineage>
</organism>
<name>A0AAD6A8W3_9TELE</name>
<comment type="subcellular location">
    <subcellularLocation>
        <location evidence="1">Cytoplasm</location>
    </subcellularLocation>
</comment>
<dbReference type="SMART" id="SM01288">
    <property type="entry name" value="FISNA"/>
    <property type="match status" value="1"/>
</dbReference>
<evidence type="ECO:0000256" key="3">
    <source>
        <dbReference type="ARBA" id="ARBA00022614"/>
    </source>
</evidence>